<dbReference type="Proteomes" id="UP000562929">
    <property type="component" value="Unassembled WGS sequence"/>
</dbReference>
<organism evidence="6 7">
    <name type="scientific">Ophiocordyceps camponoti-floridani</name>
    <dbReference type="NCBI Taxonomy" id="2030778"/>
    <lineage>
        <taxon>Eukaryota</taxon>
        <taxon>Fungi</taxon>
        <taxon>Dikarya</taxon>
        <taxon>Ascomycota</taxon>
        <taxon>Pezizomycotina</taxon>
        <taxon>Sordariomycetes</taxon>
        <taxon>Hypocreomycetidae</taxon>
        <taxon>Hypocreales</taxon>
        <taxon>Ophiocordycipitaceae</taxon>
        <taxon>Ophiocordyceps</taxon>
    </lineage>
</organism>
<evidence type="ECO:0000256" key="5">
    <source>
        <dbReference type="ARBA" id="ARBA00023033"/>
    </source>
</evidence>
<dbReference type="OrthoDB" id="66881at2759"/>
<dbReference type="GO" id="GO:0050661">
    <property type="term" value="F:NADP binding"/>
    <property type="evidence" value="ECO:0007669"/>
    <property type="project" value="InterPro"/>
</dbReference>
<evidence type="ECO:0000313" key="6">
    <source>
        <dbReference type="EMBL" id="KAF4585394.1"/>
    </source>
</evidence>
<dbReference type="SUPFAM" id="SSF51905">
    <property type="entry name" value="FAD/NAD(P)-binding domain"/>
    <property type="match status" value="1"/>
</dbReference>
<dbReference type="PANTHER" id="PTHR43872:SF1">
    <property type="entry name" value="MONOOXYGENASE, PUTATIVE (AFU_ORTHOLOGUE AFUA_8G02570)-RELATED"/>
    <property type="match status" value="1"/>
</dbReference>
<proteinExistence type="predicted"/>
<sequence length="484" mass="53560">MGQTDWDVVIIGAGISGLNFGYRLREAHPHLNFCILEGRHELGGTWSLFKFPGIRSDSNLYEFSFPWHSWTYPSTIAQGALILDYLKEAASKSGLQDYIRLNNRVEHIHWRTSARSWTLDVSHDGIVSSMTCRFILLGTGYYNYKDPLPALIPGLANFQGPVVHPQFWPADLDCAGKRVVVIGSGSTAVTMLPSLATQAGHVTMLQRSPSYIIPVPQNSPVARFVRNWFPSSKLATALLRFQTILFSLVVVTFCRRLPSLARPWLLGIVRSQLPAGTDVDPHFTPRYDPWRQRMCMTPDGDFFRALGDGSASVATGVIQTVMPRGIRLESGAEIPADVIVTATGLRLRAFGGMRVSVDDQAFDVTDHFIWKAAMIEGLPNLVLSIGYADSSWTLGADVAALLACRLLAEMEAEGVSMIAPRLSASDKANMATLPLLDLTSTYIREGLASVPKSSDRPQWRPRSYYWKDLVEATWGDVRTGLERS</sequence>
<dbReference type="InterPro" id="IPR036188">
    <property type="entry name" value="FAD/NAD-bd_sf"/>
</dbReference>
<dbReference type="Gene3D" id="3.50.50.60">
    <property type="entry name" value="FAD/NAD(P)-binding domain"/>
    <property type="match status" value="2"/>
</dbReference>
<dbReference type="EMBL" id="JAACLJ010000005">
    <property type="protein sequence ID" value="KAF4585394.1"/>
    <property type="molecule type" value="Genomic_DNA"/>
</dbReference>
<evidence type="ECO:0000256" key="3">
    <source>
        <dbReference type="ARBA" id="ARBA00022827"/>
    </source>
</evidence>
<reference evidence="6 7" key="1">
    <citation type="journal article" date="2020" name="G3 (Bethesda)">
        <title>Genetic Underpinnings of Host Manipulation by Ophiocordyceps as Revealed by Comparative Transcriptomics.</title>
        <authorList>
            <person name="Will I."/>
            <person name="Das B."/>
            <person name="Trinh T."/>
            <person name="Brachmann A."/>
            <person name="Ohm R.A."/>
            <person name="de Bekker C."/>
        </authorList>
    </citation>
    <scope>NUCLEOTIDE SEQUENCE [LARGE SCALE GENOMIC DNA]</scope>
    <source>
        <strain evidence="6 7">EC05</strain>
    </source>
</reference>
<keyword evidence="3" id="KW-0274">FAD</keyword>
<evidence type="ECO:0000256" key="1">
    <source>
        <dbReference type="ARBA" id="ARBA00001974"/>
    </source>
</evidence>
<dbReference type="GO" id="GO:0004499">
    <property type="term" value="F:N,N-dimethylaniline monooxygenase activity"/>
    <property type="evidence" value="ECO:0007669"/>
    <property type="project" value="InterPro"/>
</dbReference>
<dbReference type="GO" id="GO:0050660">
    <property type="term" value="F:flavin adenine dinucleotide binding"/>
    <property type="evidence" value="ECO:0007669"/>
    <property type="project" value="InterPro"/>
</dbReference>
<dbReference type="AlphaFoldDB" id="A0A8H4Q4F2"/>
<dbReference type="InterPro" id="IPR051820">
    <property type="entry name" value="FAD-binding_MO"/>
</dbReference>
<name>A0A8H4Q4F2_9HYPO</name>
<protein>
    <submittedName>
        <fullName evidence="6">Flavin monooxygenase-like protein</fullName>
    </submittedName>
</protein>
<gene>
    <name evidence="6" type="ORF">GQ602_004699</name>
</gene>
<comment type="caution">
    <text evidence="6">The sequence shown here is derived from an EMBL/GenBank/DDBJ whole genome shotgun (WGS) entry which is preliminary data.</text>
</comment>
<evidence type="ECO:0000256" key="2">
    <source>
        <dbReference type="ARBA" id="ARBA00022630"/>
    </source>
</evidence>
<keyword evidence="2" id="KW-0285">Flavoprotein</keyword>
<evidence type="ECO:0000313" key="7">
    <source>
        <dbReference type="Proteomes" id="UP000562929"/>
    </source>
</evidence>
<dbReference type="PANTHER" id="PTHR43872">
    <property type="entry name" value="MONOOXYGENASE, PUTATIVE (AFU_ORTHOLOGUE AFUA_8G02570)-RELATED"/>
    <property type="match status" value="1"/>
</dbReference>
<dbReference type="Pfam" id="PF00743">
    <property type="entry name" value="FMO-like"/>
    <property type="match status" value="1"/>
</dbReference>
<comment type="cofactor">
    <cofactor evidence="1">
        <name>FAD</name>
        <dbReference type="ChEBI" id="CHEBI:57692"/>
    </cofactor>
</comment>
<dbReference type="InterPro" id="IPR020946">
    <property type="entry name" value="Flavin_mOase-like"/>
</dbReference>
<keyword evidence="7" id="KW-1185">Reference proteome</keyword>
<keyword evidence="5 6" id="KW-0503">Monooxygenase</keyword>
<evidence type="ECO:0000256" key="4">
    <source>
        <dbReference type="ARBA" id="ARBA00023002"/>
    </source>
</evidence>
<keyword evidence="4" id="KW-0560">Oxidoreductase</keyword>
<accession>A0A8H4Q4F2</accession>
<dbReference type="Pfam" id="PF13450">
    <property type="entry name" value="NAD_binding_8"/>
    <property type="match status" value="1"/>
</dbReference>